<dbReference type="AlphaFoldDB" id="A0AAW0F307"/>
<feature type="region of interest" description="Disordered" evidence="1">
    <location>
        <begin position="329"/>
        <end position="349"/>
    </location>
</feature>
<dbReference type="Gene3D" id="3.40.50.150">
    <property type="entry name" value="Vaccinia Virus protein VP39"/>
    <property type="match status" value="1"/>
</dbReference>
<accession>A0AAW0F307</accession>
<gene>
    <name evidence="3" type="ORF">NESM_000080800</name>
</gene>
<dbReference type="InterPro" id="IPR049560">
    <property type="entry name" value="MeTrfase_RsmB-F_NOP2_cat"/>
</dbReference>
<dbReference type="PANTHER" id="PTHR22807">
    <property type="entry name" value="NOP2 YEAST -RELATED NOL1/NOP2/FMU SUN DOMAIN-CONTAINING"/>
    <property type="match status" value="1"/>
</dbReference>
<evidence type="ECO:0000259" key="2">
    <source>
        <dbReference type="Pfam" id="PF01189"/>
    </source>
</evidence>
<feature type="region of interest" description="Disordered" evidence="1">
    <location>
        <begin position="242"/>
        <end position="281"/>
    </location>
</feature>
<dbReference type="GO" id="GO:0008173">
    <property type="term" value="F:RNA methyltransferase activity"/>
    <property type="evidence" value="ECO:0007669"/>
    <property type="project" value="InterPro"/>
</dbReference>
<dbReference type="Pfam" id="PF01189">
    <property type="entry name" value="Methyltr_RsmB-F"/>
    <property type="match status" value="1"/>
</dbReference>
<feature type="compositionally biased region" description="Low complexity" evidence="1">
    <location>
        <begin position="267"/>
        <end position="276"/>
    </location>
</feature>
<sequence>MDRSGAGPAPRARHGYPTTFSAELVRHCEEGCVPPEVFEDARALVCGERRRRYLRINPRGEARVVDAGVEGVLRLQQLRLSQAAQTDADMSRVLTPEEEAVAAAASQADKQACSATEPASRLTRRRQVCAAVPRTTVLRLGLAALTGLPLASVEAVAWLPCGVMALPWSYPMGSSPLFRDGTLLAMDAASMAAVVALRPRRGDRVLDLCCAPGMKLGLVADAVSAGLAVGVDVSLPRLFMTRSTLKKQQQRPPQQPLPERGGDENASSSSSSSSSSHHIPPHVCVFSGDGRTFSMDRATAALDLGSASAAAVESGTGLTAVERRRLRHQGGALSAATPGSKRGRPPSDAATASATLSVVYAPACSRTVLAAWKREEEARSLSACPDPRAAPPPLLFDRVLVDAECSHDGSVAHMQLGDVDECDAEEESTAPASIRKGRGLDNRYRMHHLNISDAGHRIAPASSQPSADTADPIALPLFALQSALLDNGYRQLRPGGTLVYATCSYSYLQNEHVVRRFLERVNAGSGGDGGHCGPDGCVATLVPAFAYSHESTAAAAAAAAAAGDSSNGDGGEVAACVRLDSEAQRAQLQGLLDAHAMDYGTVQEGHARYARTAPTGDTASVALGSRFWPRTFETSFLYIAKVWKKPTRAAASTGAVEERHG</sequence>
<dbReference type="PRINTS" id="PR02008">
    <property type="entry name" value="RCMTFAMILY"/>
</dbReference>
<evidence type="ECO:0000313" key="4">
    <source>
        <dbReference type="Proteomes" id="UP001430356"/>
    </source>
</evidence>
<keyword evidence="4" id="KW-1185">Reference proteome</keyword>
<dbReference type="SUPFAM" id="SSF53335">
    <property type="entry name" value="S-adenosyl-L-methionine-dependent methyltransferases"/>
    <property type="match status" value="1"/>
</dbReference>
<feature type="domain" description="SAM-dependent methyltransferase RsmB-F/NOP2-type catalytic core" evidence="2">
    <location>
        <begin position="477"/>
        <end position="521"/>
    </location>
</feature>
<dbReference type="EMBL" id="JAECZO010000004">
    <property type="protein sequence ID" value="KAK7200281.1"/>
    <property type="molecule type" value="Genomic_DNA"/>
</dbReference>
<evidence type="ECO:0000256" key="1">
    <source>
        <dbReference type="SAM" id="MobiDB-lite"/>
    </source>
</evidence>
<dbReference type="InterPro" id="IPR023267">
    <property type="entry name" value="RCMT"/>
</dbReference>
<protein>
    <submittedName>
        <fullName evidence="3">NOL1/NOP2/sun family</fullName>
    </submittedName>
</protein>
<dbReference type="InterPro" id="IPR029063">
    <property type="entry name" value="SAM-dependent_MTases_sf"/>
</dbReference>
<evidence type="ECO:0000313" key="3">
    <source>
        <dbReference type="EMBL" id="KAK7200281.1"/>
    </source>
</evidence>
<dbReference type="PANTHER" id="PTHR22807:SF16">
    <property type="entry name" value="SAM-DEPENDENT MTASE RSMB_NOP-TYPE DOMAIN-CONTAINING PROTEIN"/>
    <property type="match status" value="1"/>
</dbReference>
<proteinExistence type="predicted"/>
<name>A0AAW0F307_9TRYP</name>
<reference evidence="3 4" key="1">
    <citation type="journal article" date="2021" name="MBio">
        <title>A New Model Trypanosomatid, Novymonas esmeraldas: Genomic Perception of Its 'Candidatus Pandoraea novymonadis' Endosymbiont.</title>
        <authorList>
            <person name="Zakharova A."/>
            <person name="Saura A."/>
            <person name="Butenko A."/>
            <person name="Podesvova L."/>
            <person name="Warmusova S."/>
            <person name="Kostygov A.Y."/>
            <person name="Nenarokova A."/>
            <person name="Lukes J."/>
            <person name="Opperdoes F.R."/>
            <person name="Yurchenko V."/>
        </authorList>
    </citation>
    <scope>NUCLEOTIDE SEQUENCE [LARGE SCALE GENOMIC DNA]</scope>
    <source>
        <strain evidence="3 4">E262AT.01</strain>
    </source>
</reference>
<comment type="caution">
    <text evidence="3">The sequence shown here is derived from an EMBL/GenBank/DDBJ whole genome shotgun (WGS) entry which is preliminary data.</text>
</comment>
<dbReference type="GO" id="GO:0001510">
    <property type="term" value="P:RNA methylation"/>
    <property type="evidence" value="ECO:0007669"/>
    <property type="project" value="InterPro"/>
</dbReference>
<organism evidence="3 4">
    <name type="scientific">Novymonas esmeraldas</name>
    <dbReference type="NCBI Taxonomy" id="1808958"/>
    <lineage>
        <taxon>Eukaryota</taxon>
        <taxon>Discoba</taxon>
        <taxon>Euglenozoa</taxon>
        <taxon>Kinetoplastea</taxon>
        <taxon>Metakinetoplastina</taxon>
        <taxon>Trypanosomatida</taxon>
        <taxon>Trypanosomatidae</taxon>
        <taxon>Novymonas</taxon>
    </lineage>
</organism>
<dbReference type="Proteomes" id="UP001430356">
    <property type="component" value="Unassembled WGS sequence"/>
</dbReference>